<evidence type="ECO:0000256" key="1">
    <source>
        <dbReference type="SAM" id="Phobius"/>
    </source>
</evidence>
<reference evidence="2" key="1">
    <citation type="journal article" date="2010" name="J. Bacteriol.">
        <title>Identification and heterologous expression of genes involved in anaerobic dissimilatory phosphite oxidation by Desulfotignum phosphitoxidans.</title>
        <authorList>
            <person name="Simeonova D.D."/>
            <person name="Wilson M.M."/>
            <person name="Metcalf W.W."/>
            <person name="Schink B."/>
        </authorList>
    </citation>
    <scope>NUCLEOTIDE SEQUENCE</scope>
    <source>
        <strain evidence="2">FiPS-3</strain>
    </source>
</reference>
<proteinExistence type="predicted"/>
<organism evidence="2">
    <name type="scientific">Desulfotignum phosphitoxidans</name>
    <dbReference type="NCBI Taxonomy" id="190898"/>
    <lineage>
        <taxon>Bacteria</taxon>
        <taxon>Pseudomonadati</taxon>
        <taxon>Thermodesulfobacteriota</taxon>
        <taxon>Desulfobacteria</taxon>
        <taxon>Desulfobacterales</taxon>
        <taxon>Desulfobacteraceae</taxon>
        <taxon>Desulfotignum</taxon>
    </lineage>
</organism>
<feature type="transmembrane region" description="Helical" evidence="1">
    <location>
        <begin position="175"/>
        <end position="196"/>
    </location>
</feature>
<dbReference type="EMBL" id="GU324300">
    <property type="protein sequence ID" value="ADB92504.1"/>
    <property type="molecule type" value="Genomic_DNA"/>
</dbReference>
<feature type="transmembrane region" description="Helical" evidence="1">
    <location>
        <begin position="112"/>
        <end position="132"/>
    </location>
</feature>
<feature type="transmembrane region" description="Helical" evidence="1">
    <location>
        <begin position="144"/>
        <end position="163"/>
    </location>
</feature>
<evidence type="ECO:0000313" key="2">
    <source>
        <dbReference type="EMBL" id="ADB92504.1"/>
    </source>
</evidence>
<keyword evidence="1" id="KW-0812">Transmembrane</keyword>
<dbReference type="AlphaFoldDB" id="D3JWT4"/>
<feature type="transmembrane region" description="Helical" evidence="1">
    <location>
        <begin position="66"/>
        <end position="91"/>
    </location>
</feature>
<protein>
    <submittedName>
        <fullName evidence="2">Uncharacterized protein</fullName>
    </submittedName>
</protein>
<accession>D3JWT4</accession>
<sequence length="197" mass="22588">MRKRMKKYNLLMFFVFFFIIALEPWSLVTGMADDDHEISEYFEREDQHNSPFSETDNEGNETAGQIAALLLLIANLPVAVSILIKGINQFLPIGAGLKKILSNLNRIQKKAFMGFHYYLNLSILGIILWHWLASQCKSSFLPELGAIVMLISMILGFLMKFKLCPKFFRKNAYKIHTQPIIFIAMFLVLTVGHLIVD</sequence>
<name>D3JWT4_9BACT</name>
<keyword evidence="1" id="KW-0472">Membrane</keyword>
<keyword evidence="1" id="KW-1133">Transmembrane helix</keyword>